<sequence length="130" mass="13476">MKTLSVAAIAGLMGLGAPGFAQAQAGGTPFLPFPDSAPQEIRIYNGVPCRTILDRASGVRLPVQCAGPNGVVGVDPTATGNIPVPPPYGVPGPGAPPYAFESDIQIINGFKCRTEFIEETGERLPVECVR</sequence>
<comment type="caution">
    <text evidence="2">The sequence shown here is derived from an EMBL/GenBank/DDBJ whole genome shotgun (WGS) entry which is preliminary data.</text>
</comment>
<evidence type="ECO:0000313" key="2">
    <source>
        <dbReference type="EMBL" id="MBA1158723.1"/>
    </source>
</evidence>
<name>A0A838BV04_9HYPH</name>
<evidence type="ECO:0000256" key="1">
    <source>
        <dbReference type="SAM" id="SignalP"/>
    </source>
</evidence>
<accession>A0A838BV04</accession>
<dbReference type="Proteomes" id="UP000572984">
    <property type="component" value="Unassembled WGS sequence"/>
</dbReference>
<dbReference type="EMBL" id="JACDXJ010000001">
    <property type="protein sequence ID" value="MBA1158723.1"/>
    <property type="molecule type" value="Genomic_DNA"/>
</dbReference>
<feature type="chain" id="PRO_5032377025" evidence="1">
    <location>
        <begin position="24"/>
        <end position="130"/>
    </location>
</feature>
<evidence type="ECO:0000313" key="3">
    <source>
        <dbReference type="Proteomes" id="UP000572984"/>
    </source>
</evidence>
<gene>
    <name evidence="2" type="ORF">H0S73_21705</name>
</gene>
<keyword evidence="1" id="KW-0732">Signal</keyword>
<dbReference type="RefSeq" id="WP_181054084.1">
    <property type="nucleotide sequence ID" value="NZ_JACDXJ010000001.1"/>
</dbReference>
<reference evidence="2 3" key="1">
    <citation type="submission" date="2020-07" db="EMBL/GenBank/DDBJ databases">
        <title>Draft genome and description of Microvirga mediterraneensis Marseille-Q2068 sp. nov.</title>
        <authorList>
            <person name="Boxberger M."/>
        </authorList>
    </citation>
    <scope>NUCLEOTIDE SEQUENCE [LARGE SCALE GENOMIC DNA]</scope>
    <source>
        <strain evidence="2 3">Marseille-Q2068</strain>
    </source>
</reference>
<protein>
    <submittedName>
        <fullName evidence="2">Uncharacterized protein</fullName>
    </submittedName>
</protein>
<feature type="signal peptide" evidence="1">
    <location>
        <begin position="1"/>
        <end position="23"/>
    </location>
</feature>
<keyword evidence="3" id="KW-1185">Reference proteome</keyword>
<organism evidence="2 3">
    <name type="scientific">Microvirga mediterraneensis</name>
    <dbReference type="NCBI Taxonomy" id="2754695"/>
    <lineage>
        <taxon>Bacteria</taxon>
        <taxon>Pseudomonadati</taxon>
        <taxon>Pseudomonadota</taxon>
        <taxon>Alphaproteobacteria</taxon>
        <taxon>Hyphomicrobiales</taxon>
        <taxon>Methylobacteriaceae</taxon>
        <taxon>Microvirga</taxon>
    </lineage>
</organism>
<proteinExistence type="predicted"/>
<dbReference type="AlphaFoldDB" id="A0A838BV04"/>